<dbReference type="AlphaFoldDB" id="A0A9W9FQP4"/>
<gene>
    <name evidence="1" type="ORF">NUU61_001632</name>
</gene>
<dbReference type="GeneID" id="81391382"/>
<name>A0A9W9FQP4_9EURO</name>
<evidence type="ECO:0000313" key="1">
    <source>
        <dbReference type="EMBL" id="KAJ5104285.1"/>
    </source>
</evidence>
<reference evidence="1" key="1">
    <citation type="submission" date="2022-11" db="EMBL/GenBank/DDBJ databases">
        <authorList>
            <person name="Petersen C."/>
        </authorList>
    </citation>
    <scope>NUCLEOTIDE SEQUENCE</scope>
    <source>
        <strain evidence="1">IBT 34128</strain>
    </source>
</reference>
<evidence type="ECO:0000313" key="2">
    <source>
        <dbReference type="Proteomes" id="UP001141434"/>
    </source>
</evidence>
<comment type="caution">
    <text evidence="1">The sequence shown here is derived from an EMBL/GenBank/DDBJ whole genome shotgun (WGS) entry which is preliminary data.</text>
</comment>
<proteinExistence type="predicted"/>
<organism evidence="1 2">
    <name type="scientific">Penicillium alfredii</name>
    <dbReference type="NCBI Taxonomy" id="1506179"/>
    <lineage>
        <taxon>Eukaryota</taxon>
        <taxon>Fungi</taxon>
        <taxon>Dikarya</taxon>
        <taxon>Ascomycota</taxon>
        <taxon>Pezizomycotina</taxon>
        <taxon>Eurotiomycetes</taxon>
        <taxon>Eurotiomycetidae</taxon>
        <taxon>Eurotiales</taxon>
        <taxon>Aspergillaceae</taxon>
        <taxon>Penicillium</taxon>
    </lineage>
</organism>
<keyword evidence="2" id="KW-1185">Reference proteome</keyword>
<sequence>MLSLTLSDTKSVNFPLFPSGEPALFTRLFVKSPFLSVVLDIIAIADEQNVGIVVGQGFGDILSDHQFLKPSSGVCSIALGIEGVVNIIGDPSATLKNFVQAVLAGSFVGQNLGEACHDLAEHVLGALFVVGAFSKLRIAVRGVLQSPYITGNSKCIRCSDGSRNEEARPCNLWQDHIEENKTGNHDTDHS</sequence>
<dbReference type="Proteomes" id="UP001141434">
    <property type="component" value="Unassembled WGS sequence"/>
</dbReference>
<dbReference type="RefSeq" id="XP_056513281.1">
    <property type="nucleotide sequence ID" value="XM_056652214.1"/>
</dbReference>
<accession>A0A9W9FQP4</accession>
<protein>
    <submittedName>
        <fullName evidence="1">Uncharacterized protein</fullName>
    </submittedName>
</protein>
<dbReference type="EMBL" id="JAPMSZ010000004">
    <property type="protein sequence ID" value="KAJ5104285.1"/>
    <property type="molecule type" value="Genomic_DNA"/>
</dbReference>
<reference evidence="1" key="2">
    <citation type="journal article" date="2023" name="IMA Fungus">
        <title>Comparative genomic study of the Penicillium genus elucidates a diverse pangenome and 15 lateral gene transfer events.</title>
        <authorList>
            <person name="Petersen C."/>
            <person name="Sorensen T."/>
            <person name="Nielsen M.R."/>
            <person name="Sondergaard T.E."/>
            <person name="Sorensen J.L."/>
            <person name="Fitzpatrick D.A."/>
            <person name="Frisvad J.C."/>
            <person name="Nielsen K.L."/>
        </authorList>
    </citation>
    <scope>NUCLEOTIDE SEQUENCE</scope>
    <source>
        <strain evidence="1">IBT 34128</strain>
    </source>
</reference>